<feature type="region of interest" description="Disordered" evidence="1">
    <location>
        <begin position="407"/>
        <end position="437"/>
    </location>
</feature>
<accession>A0A9W4SK19</accession>
<evidence type="ECO:0000313" key="4">
    <source>
        <dbReference type="Proteomes" id="UP001153678"/>
    </source>
</evidence>
<feature type="compositionally biased region" description="Acidic residues" evidence="1">
    <location>
        <begin position="422"/>
        <end position="437"/>
    </location>
</feature>
<comment type="caution">
    <text evidence="3">The sequence shown here is derived from an EMBL/GenBank/DDBJ whole genome shotgun (WGS) entry which is preliminary data.</text>
</comment>
<dbReference type="AlphaFoldDB" id="A0A9W4SK19"/>
<sequence length="687" mass="80361">MADGYRNLKIDDDEANYEEEDALKWRQQKTEKGTDEFIDRSEGKRMPDEVWLIPPHLSMVDILGEKRINLQRIEGSTNTHMIYNEQEAQIEMWGSRKEIEQAIKQWNALADSVLERQDKIRKKQKSKGWGKPEKYLNEKQKQKIERRKAREDVEKNYKGYPPEDKPFNGLFVLPISDIPVARIFGEQEQILDPLRIDTKCFIWFEPSANYIKVVGDSYGTVEEATTRVKNLYIKVLASRQIPHIIENKQSIYKGWVHHLMDPPHGNYKIKIAKPAAWFMLPYDITGEVRLLEPVYQGEIISIVGKEGALRELNSNSDFGISETIRESNVKTIETALFKALNTIYLFDEEAKMRIRFGHVCLTDFPKEELWPIEKFNNKVLNDSRLQSKFATGITNHRNALNPLLELLSNGNSKKSGPKQDDQEYYDQELEDQEDEESKLDYHELFATGEKKPPKRKYKYNPEWEGSPFREFKIRALRSSNQSDQKKDNPGPWPCTFEVQFKKDGKIGLWNATVDEKNVLDINMSCLDNEYSWKLNIKTAKRLSNDKFSAQGNFVYKLRVCPQNRLVYSNTDEITVVSVCEKTKWKYWWDKNTVIEVTRYEFWKLSKTMDNRPGIEVSLVRESAPNVSYGISFYKKSWDDHFAFNNNLNVGEEPEWHPDDIIEGGVETLMDEIRNFLEALQNKLPNNE</sequence>
<feature type="domain" description="DUF7905" evidence="2">
    <location>
        <begin position="321"/>
        <end position="412"/>
    </location>
</feature>
<evidence type="ECO:0000313" key="3">
    <source>
        <dbReference type="EMBL" id="CAI2172231.1"/>
    </source>
</evidence>
<reference evidence="3" key="1">
    <citation type="submission" date="2022-08" db="EMBL/GenBank/DDBJ databases">
        <authorList>
            <person name="Kallberg Y."/>
            <person name="Tangrot J."/>
            <person name="Rosling A."/>
        </authorList>
    </citation>
    <scope>NUCLEOTIDE SEQUENCE</scope>
    <source>
        <strain evidence="3">Wild A</strain>
    </source>
</reference>
<dbReference type="EMBL" id="CAMKVN010000913">
    <property type="protein sequence ID" value="CAI2172231.1"/>
    <property type="molecule type" value="Genomic_DNA"/>
</dbReference>
<dbReference type="OrthoDB" id="4739136at2759"/>
<dbReference type="Proteomes" id="UP001153678">
    <property type="component" value="Unassembled WGS sequence"/>
</dbReference>
<evidence type="ECO:0000259" key="2">
    <source>
        <dbReference type="Pfam" id="PF25482"/>
    </source>
</evidence>
<dbReference type="Pfam" id="PF25482">
    <property type="entry name" value="DUF7905"/>
    <property type="match status" value="2"/>
</dbReference>
<proteinExistence type="predicted"/>
<dbReference type="InterPro" id="IPR057227">
    <property type="entry name" value="DUF7905"/>
</dbReference>
<protein>
    <submittedName>
        <fullName evidence="3">14255_t:CDS:1</fullName>
    </submittedName>
</protein>
<keyword evidence="4" id="KW-1185">Reference proteome</keyword>
<organism evidence="3 4">
    <name type="scientific">Funneliformis geosporum</name>
    <dbReference type="NCBI Taxonomy" id="1117311"/>
    <lineage>
        <taxon>Eukaryota</taxon>
        <taxon>Fungi</taxon>
        <taxon>Fungi incertae sedis</taxon>
        <taxon>Mucoromycota</taxon>
        <taxon>Glomeromycotina</taxon>
        <taxon>Glomeromycetes</taxon>
        <taxon>Glomerales</taxon>
        <taxon>Glomeraceae</taxon>
        <taxon>Funneliformis</taxon>
    </lineage>
</organism>
<feature type="domain" description="DUF7905" evidence="2">
    <location>
        <begin position="462"/>
        <end position="662"/>
    </location>
</feature>
<evidence type="ECO:0000256" key="1">
    <source>
        <dbReference type="SAM" id="MobiDB-lite"/>
    </source>
</evidence>
<name>A0A9W4SK19_9GLOM</name>
<gene>
    <name evidence="3" type="ORF">FWILDA_LOCUS5475</name>
</gene>